<evidence type="ECO:0000259" key="1">
    <source>
        <dbReference type="Pfam" id="PF09327"/>
    </source>
</evidence>
<sequence>MTTKRSSLPAPSSKVSAELRPFFSALTEIIETGEGNRGNGLDKKLTYRDLLESGAFTLRPGWKPGGNGGLVPSPGVPDRAIPPAPVGFQGVGVFGMNTLTWDNPYKLYRNHSLTNIYRSETDNFGQATLISRATGMMYSDPVRGDAVDPNDPKKGKVYFYWITWVSTSGIEGPPNSPAGTAVEAMLDIEYLLKLITSQTNQSELAKALAKAIDLDGLNKTIAMLDAAAQSARLLTSAERFLRDDENVQIRRQITDMRVQTGSDIKAAITQLQEVITSDQQAIAHQIDLMEASIGENSVDIVTERTARINLQEAATQALTGMSSRLETAESVLVQYSETFSNALQTQARNMESLVSRMDTTAAQYLSDQQTIATEFEATARAITSLQTNLNDQSAAIEQTLSTHSSALEGLSAQYTLRLDVNGLISGFGAYNNGTVADFAILANRFWVATPGANGPNYVNPFTIDGEKVYINTLLVREASIQQAQIGPISIGKLTANDGFTPVTTVGGQLRADAIDVANITIGFGQVYGQLVSSQIGAGGLPRFVIDPQAGIFMNGLVGGTRMVMTDQYQHWYDAAGGLRIEIGEMMV</sequence>
<dbReference type="RefSeq" id="WP_106118248.1">
    <property type="nucleotide sequence ID" value="NZ_PVUH01000013.1"/>
</dbReference>
<dbReference type="Pfam" id="PF09327">
    <property type="entry name" value="Phage_Tail_Tip"/>
    <property type="match status" value="1"/>
</dbReference>
<organism evidence="2 3">
    <name type="scientific">Pseudomonas fluorescens</name>
    <dbReference type="NCBI Taxonomy" id="294"/>
    <lineage>
        <taxon>Bacteria</taxon>
        <taxon>Pseudomonadati</taxon>
        <taxon>Pseudomonadota</taxon>
        <taxon>Gammaproteobacteria</taxon>
        <taxon>Pseudomonadales</taxon>
        <taxon>Pseudomonadaceae</taxon>
        <taxon>Pseudomonas</taxon>
    </lineage>
</organism>
<dbReference type="InterPro" id="IPR053171">
    <property type="entry name" value="Viral_Tip_Attach_Protein"/>
</dbReference>
<dbReference type="PANTHER" id="PTHR36251">
    <property type="entry name" value="FELS-1 PROPHAGE HOST SPECIFICITY PROTEIN-RELATED"/>
    <property type="match status" value="1"/>
</dbReference>
<evidence type="ECO:0000313" key="3">
    <source>
        <dbReference type="Proteomes" id="UP000239731"/>
    </source>
</evidence>
<dbReference type="PANTHER" id="PTHR36251:SF2">
    <property type="entry name" value="GIFSY-2 PROPHAGE HOST SPECIFICITY PROTEIN J, PHAGE LAMBDA"/>
    <property type="match status" value="1"/>
</dbReference>
<proteinExistence type="predicted"/>
<dbReference type="InterPro" id="IPR013783">
    <property type="entry name" value="Ig-like_fold"/>
</dbReference>
<dbReference type="InterPro" id="IPR015406">
    <property type="entry name" value="GpJ_CSF"/>
</dbReference>
<dbReference type="AlphaFoldDB" id="A0A2T0I3K9"/>
<accession>A0A2T0I3K9</accession>
<protein>
    <recommendedName>
        <fullName evidence="1">Tip attachment protein J central straight fiber domain-containing protein</fullName>
    </recommendedName>
</protein>
<dbReference type="Proteomes" id="UP000239731">
    <property type="component" value="Unassembled WGS sequence"/>
</dbReference>
<gene>
    <name evidence="2" type="ORF">C7A10_19350</name>
</gene>
<dbReference type="Gene3D" id="2.60.40.10">
    <property type="entry name" value="Immunoglobulins"/>
    <property type="match status" value="1"/>
</dbReference>
<name>A0A2T0I3K9_PSEFL</name>
<dbReference type="EMBL" id="PVUH01000013">
    <property type="protein sequence ID" value="PRW89901.1"/>
    <property type="molecule type" value="Genomic_DNA"/>
</dbReference>
<reference evidence="2 3" key="1">
    <citation type="submission" date="2018-03" db="EMBL/GenBank/DDBJ databases">
        <title>Blue discolouration in mozzarella cheese caused by Pseudomonas fluorescens.</title>
        <authorList>
            <person name="Chiesa F."/>
            <person name="Dalmasso A."/>
            <person name="Lomonaco S."/>
        </authorList>
    </citation>
    <scope>NUCLEOTIDE SEQUENCE [LARGE SCALE GENOMIC DNA]</scope>
    <source>
        <strain evidence="2 3">11293</strain>
    </source>
</reference>
<evidence type="ECO:0000313" key="2">
    <source>
        <dbReference type="EMBL" id="PRW89901.1"/>
    </source>
</evidence>
<comment type="caution">
    <text evidence="2">The sequence shown here is derived from an EMBL/GenBank/DDBJ whole genome shotgun (WGS) entry which is preliminary data.</text>
</comment>
<feature type="domain" description="Tip attachment protein J central straight fiber" evidence="1">
    <location>
        <begin position="395"/>
        <end position="512"/>
    </location>
</feature>